<feature type="region of interest" description="Disordered" evidence="1">
    <location>
        <begin position="1"/>
        <end position="47"/>
    </location>
</feature>
<feature type="compositionally biased region" description="Basic and acidic residues" evidence="1">
    <location>
        <begin position="118"/>
        <end position="131"/>
    </location>
</feature>
<dbReference type="EMBL" id="JANPWB010000013">
    <property type="protein sequence ID" value="KAJ1105106.1"/>
    <property type="molecule type" value="Genomic_DNA"/>
</dbReference>
<evidence type="ECO:0000313" key="3">
    <source>
        <dbReference type="Proteomes" id="UP001066276"/>
    </source>
</evidence>
<comment type="caution">
    <text evidence="2">The sequence shown here is derived from an EMBL/GenBank/DDBJ whole genome shotgun (WGS) entry which is preliminary data.</text>
</comment>
<evidence type="ECO:0000313" key="2">
    <source>
        <dbReference type="EMBL" id="KAJ1105106.1"/>
    </source>
</evidence>
<sequence>MGFVSCSRELNSPATSDRKPGAERRSTDPGRLENYDIGNPDGRIPENIPANAETITEAGNPDIRVPDSVKTEEGLRERRAFKTRDADVGGTEGGERKETVQEETPTEEQTTIGPEDTTTGHETPKELERRYVPGGTWQSQVEQW</sequence>
<reference evidence="2" key="1">
    <citation type="journal article" date="2022" name="bioRxiv">
        <title>Sequencing and chromosome-scale assembly of the giantPleurodeles waltlgenome.</title>
        <authorList>
            <person name="Brown T."/>
            <person name="Elewa A."/>
            <person name="Iarovenko S."/>
            <person name="Subramanian E."/>
            <person name="Araus A.J."/>
            <person name="Petzold A."/>
            <person name="Susuki M."/>
            <person name="Suzuki K.-i.T."/>
            <person name="Hayashi T."/>
            <person name="Toyoda A."/>
            <person name="Oliveira C."/>
            <person name="Osipova E."/>
            <person name="Leigh N.D."/>
            <person name="Simon A."/>
            <person name="Yun M.H."/>
        </authorList>
    </citation>
    <scope>NUCLEOTIDE SEQUENCE</scope>
    <source>
        <strain evidence="2">20211129_DDA</strain>
        <tissue evidence="2">Liver</tissue>
    </source>
</reference>
<keyword evidence="3" id="KW-1185">Reference proteome</keyword>
<organism evidence="2 3">
    <name type="scientific">Pleurodeles waltl</name>
    <name type="common">Iberian ribbed newt</name>
    <dbReference type="NCBI Taxonomy" id="8319"/>
    <lineage>
        <taxon>Eukaryota</taxon>
        <taxon>Metazoa</taxon>
        <taxon>Chordata</taxon>
        <taxon>Craniata</taxon>
        <taxon>Vertebrata</taxon>
        <taxon>Euteleostomi</taxon>
        <taxon>Amphibia</taxon>
        <taxon>Batrachia</taxon>
        <taxon>Caudata</taxon>
        <taxon>Salamandroidea</taxon>
        <taxon>Salamandridae</taxon>
        <taxon>Pleurodelinae</taxon>
        <taxon>Pleurodeles</taxon>
    </lineage>
</organism>
<feature type="compositionally biased region" description="Basic and acidic residues" evidence="1">
    <location>
        <begin position="71"/>
        <end position="100"/>
    </location>
</feature>
<name>A0AAV7MMY0_PLEWA</name>
<dbReference type="Proteomes" id="UP001066276">
    <property type="component" value="Chromosome 9"/>
</dbReference>
<evidence type="ECO:0000256" key="1">
    <source>
        <dbReference type="SAM" id="MobiDB-lite"/>
    </source>
</evidence>
<feature type="region of interest" description="Disordered" evidence="1">
    <location>
        <begin position="71"/>
        <end position="144"/>
    </location>
</feature>
<accession>A0AAV7MMY0</accession>
<feature type="compositionally biased region" description="Basic and acidic residues" evidence="1">
    <location>
        <begin position="16"/>
        <end position="34"/>
    </location>
</feature>
<dbReference type="AlphaFoldDB" id="A0AAV7MMY0"/>
<protein>
    <submittedName>
        <fullName evidence="2">Uncharacterized protein</fullName>
    </submittedName>
</protein>
<proteinExistence type="predicted"/>
<gene>
    <name evidence="2" type="ORF">NDU88_002514</name>
</gene>